<comment type="caution">
    <text evidence="3">The sequence shown here is derived from an EMBL/GenBank/DDBJ whole genome shotgun (WGS) entry which is preliminary data.</text>
</comment>
<reference evidence="3" key="2">
    <citation type="submission" date="2020-09" db="EMBL/GenBank/DDBJ databases">
        <authorList>
            <person name="Sun Q."/>
            <person name="Zhou Y."/>
        </authorList>
    </citation>
    <scope>NUCLEOTIDE SEQUENCE</scope>
    <source>
        <strain evidence="3">CGMCC 1.7086</strain>
    </source>
</reference>
<gene>
    <name evidence="3" type="ORF">GCM10010982_20220</name>
</gene>
<keyword evidence="1" id="KW-1005">Bacterial flagellum biogenesis</keyword>
<evidence type="ECO:0000313" key="4">
    <source>
        <dbReference type="Proteomes" id="UP000606935"/>
    </source>
</evidence>
<accession>A0A918DJD9</accession>
<sequence>MKIDSTQSLAIDPNQLQQITANMSDTDGLQKAAEQFEAIFLQLVLNSMHSASDVMAGESGLLNSREMKHFRGMHDAQLAQYMAGSQQLGLAEHIVRQLGEGLSEVENKFKQWAEPVALSHQGPAFTQSLHAPTDALKSDS</sequence>
<dbReference type="RefSeq" id="WP_188694240.1">
    <property type="nucleotide sequence ID" value="NZ_BMLS01000003.1"/>
</dbReference>
<dbReference type="AlphaFoldDB" id="A0A918DJD9"/>
<dbReference type="GO" id="GO:0044781">
    <property type="term" value="P:bacterial-type flagellum organization"/>
    <property type="evidence" value="ECO:0007669"/>
    <property type="project" value="UniProtKB-KW"/>
</dbReference>
<keyword evidence="4" id="KW-1185">Reference proteome</keyword>
<organism evidence="3 4">
    <name type="scientific">Bowmanella pacifica</name>
    <dbReference type="NCBI Taxonomy" id="502051"/>
    <lineage>
        <taxon>Bacteria</taxon>
        <taxon>Pseudomonadati</taxon>
        <taxon>Pseudomonadota</taxon>
        <taxon>Gammaproteobacteria</taxon>
        <taxon>Alteromonadales</taxon>
        <taxon>Alteromonadaceae</taxon>
        <taxon>Bowmanella</taxon>
    </lineage>
</organism>
<reference evidence="3" key="1">
    <citation type="journal article" date="2014" name="Int. J. Syst. Evol. Microbiol.">
        <title>Complete genome sequence of Corynebacterium casei LMG S-19264T (=DSM 44701T), isolated from a smear-ripened cheese.</title>
        <authorList>
            <consortium name="US DOE Joint Genome Institute (JGI-PGF)"/>
            <person name="Walter F."/>
            <person name="Albersmeier A."/>
            <person name="Kalinowski J."/>
            <person name="Ruckert C."/>
        </authorList>
    </citation>
    <scope>NUCLEOTIDE SEQUENCE</scope>
    <source>
        <strain evidence="3">CGMCC 1.7086</strain>
    </source>
</reference>
<evidence type="ECO:0000256" key="1">
    <source>
        <dbReference type="ARBA" id="ARBA00022795"/>
    </source>
</evidence>
<protein>
    <recommendedName>
        <fullName evidence="2">Flagellar protein FlgJ N-terminal domain-containing protein</fullName>
    </recommendedName>
</protein>
<dbReference type="Proteomes" id="UP000606935">
    <property type="component" value="Unassembled WGS sequence"/>
</dbReference>
<dbReference type="InterPro" id="IPR019301">
    <property type="entry name" value="Flagellar_prot_FlgJ_N"/>
</dbReference>
<evidence type="ECO:0000259" key="2">
    <source>
        <dbReference type="Pfam" id="PF10135"/>
    </source>
</evidence>
<dbReference type="Pfam" id="PF10135">
    <property type="entry name" value="Rod-binding"/>
    <property type="match status" value="1"/>
</dbReference>
<name>A0A918DJD9_9ALTE</name>
<proteinExistence type="predicted"/>
<feature type="domain" description="Flagellar protein FlgJ N-terminal" evidence="2">
    <location>
        <begin position="47"/>
        <end position="97"/>
    </location>
</feature>
<evidence type="ECO:0000313" key="3">
    <source>
        <dbReference type="EMBL" id="GGO69331.1"/>
    </source>
</evidence>
<dbReference type="EMBL" id="BMLS01000003">
    <property type="protein sequence ID" value="GGO69331.1"/>
    <property type="molecule type" value="Genomic_DNA"/>
</dbReference>